<dbReference type="PANTHER" id="PTHR43026">
    <property type="entry name" value="2-HYDROXYACID DEHYDROGENASE HOMOLOG 1-RELATED"/>
    <property type="match status" value="1"/>
</dbReference>
<sequence>MKVSFFSVRDDEIDYIHQYAKKYDIEIDIHRDALTLDNVDLCQGSQAISIMTTKTDEAIIKKLSDYQVVYISTRTIGFDHIDLMACEKYGIHVGNVSYSLASVAEYTVMMILMALRNMKLIVERFASQDFSLNRIRGKELTHLTVGIIGTGKIGQEVIRYLSGFSCHIIAYDRYPQESLKDDVEYVDLETLWKRSDVISLHAPSMESTYHMINKDSIQKMKDGVVIINTARGSLIDTDDLIVGIENQKIGYAALDVVENESHLYYQEYKNEVINHHQLAILRSFPNVLLTPHTAFFTHQAVSDMVEYSIISAKATYEHQENPWLIL</sequence>
<protein>
    <submittedName>
        <fullName evidence="7">D-isomer specific 2-hydroxyacid dehydrogenase family protein</fullName>
    </submittedName>
</protein>
<dbReference type="PROSITE" id="PS00670">
    <property type="entry name" value="D_2_HYDROXYACID_DH_2"/>
    <property type="match status" value="1"/>
</dbReference>
<comment type="similarity">
    <text evidence="1 4">Belongs to the D-isomer specific 2-hydroxyacid dehydrogenase family.</text>
</comment>
<dbReference type="Proteomes" id="UP001060112">
    <property type="component" value="Chromosome"/>
</dbReference>
<evidence type="ECO:0000256" key="4">
    <source>
        <dbReference type="RuleBase" id="RU003719"/>
    </source>
</evidence>
<dbReference type="EMBL" id="CP101620">
    <property type="protein sequence ID" value="UTY40034.1"/>
    <property type="molecule type" value="Genomic_DNA"/>
</dbReference>
<dbReference type="PANTHER" id="PTHR43026:SF1">
    <property type="entry name" value="2-HYDROXYACID DEHYDROGENASE HOMOLOG 1-RELATED"/>
    <property type="match status" value="1"/>
</dbReference>
<feature type="domain" description="D-isomer specific 2-hydroxyacid dehydrogenase catalytic" evidence="5">
    <location>
        <begin position="7"/>
        <end position="318"/>
    </location>
</feature>
<dbReference type="SUPFAM" id="SSF51735">
    <property type="entry name" value="NAD(P)-binding Rossmann-fold domains"/>
    <property type="match status" value="1"/>
</dbReference>
<evidence type="ECO:0000313" key="8">
    <source>
        <dbReference type="Proteomes" id="UP001060112"/>
    </source>
</evidence>
<proteinExistence type="inferred from homology"/>
<dbReference type="CDD" id="cd12185">
    <property type="entry name" value="HGDH_LDH_like"/>
    <property type="match status" value="1"/>
</dbReference>
<evidence type="ECO:0000256" key="2">
    <source>
        <dbReference type="ARBA" id="ARBA00023002"/>
    </source>
</evidence>
<organism evidence="7 8">
    <name type="scientific">Allocoprobacillus halotolerans</name>
    <dbReference type="NCBI Taxonomy" id="2944914"/>
    <lineage>
        <taxon>Bacteria</taxon>
        <taxon>Bacillati</taxon>
        <taxon>Bacillota</taxon>
        <taxon>Erysipelotrichia</taxon>
        <taxon>Erysipelotrichales</taxon>
        <taxon>Erysipelotrichaceae</taxon>
        <taxon>Allocoprobacillus</taxon>
    </lineage>
</organism>
<dbReference type="RefSeq" id="WP_290141468.1">
    <property type="nucleotide sequence ID" value="NZ_CP101620.1"/>
</dbReference>
<keyword evidence="8" id="KW-1185">Reference proteome</keyword>
<dbReference type="InterPro" id="IPR006140">
    <property type="entry name" value="D-isomer_DH_NAD-bd"/>
</dbReference>
<reference evidence="7" key="1">
    <citation type="submission" date="2022-07" db="EMBL/GenBank/DDBJ databases">
        <title>Faecal culturing of patients with breast cancer.</title>
        <authorList>
            <person name="Teng N.M.Y."/>
            <person name="Kiu R."/>
            <person name="Evans R."/>
            <person name="Baker D.J."/>
            <person name="Zenner C."/>
            <person name="Robinson S.D."/>
            <person name="Hall L.J."/>
        </authorList>
    </citation>
    <scope>NUCLEOTIDE SEQUENCE</scope>
    <source>
        <strain evidence="7">LH1062</strain>
    </source>
</reference>
<dbReference type="InterPro" id="IPR006139">
    <property type="entry name" value="D-isomer_2_OHA_DH_cat_dom"/>
</dbReference>
<dbReference type="Pfam" id="PF02826">
    <property type="entry name" value="2-Hacid_dh_C"/>
    <property type="match status" value="1"/>
</dbReference>
<dbReference type="InterPro" id="IPR029753">
    <property type="entry name" value="D-isomer_DH_CS"/>
</dbReference>
<evidence type="ECO:0000256" key="3">
    <source>
        <dbReference type="ARBA" id="ARBA00023027"/>
    </source>
</evidence>
<name>A0ABY5I6R1_9FIRM</name>
<dbReference type="Pfam" id="PF00389">
    <property type="entry name" value="2-Hacid_dh"/>
    <property type="match status" value="1"/>
</dbReference>
<dbReference type="PROSITE" id="PS00671">
    <property type="entry name" value="D_2_HYDROXYACID_DH_3"/>
    <property type="match status" value="1"/>
</dbReference>
<dbReference type="InterPro" id="IPR029752">
    <property type="entry name" value="D-isomer_DH_CS1"/>
</dbReference>
<feature type="domain" description="D-isomer specific 2-hydroxyacid dehydrogenase NAD-binding" evidence="6">
    <location>
        <begin position="108"/>
        <end position="294"/>
    </location>
</feature>
<evidence type="ECO:0000313" key="7">
    <source>
        <dbReference type="EMBL" id="UTY40034.1"/>
    </source>
</evidence>
<dbReference type="PROSITE" id="PS00065">
    <property type="entry name" value="D_2_HYDROXYACID_DH_1"/>
    <property type="match status" value="1"/>
</dbReference>
<keyword evidence="3" id="KW-0520">NAD</keyword>
<evidence type="ECO:0000259" key="5">
    <source>
        <dbReference type="Pfam" id="PF00389"/>
    </source>
</evidence>
<dbReference type="InterPro" id="IPR058205">
    <property type="entry name" value="D-LDH-like"/>
</dbReference>
<keyword evidence="2 4" id="KW-0560">Oxidoreductase</keyword>
<evidence type="ECO:0000259" key="6">
    <source>
        <dbReference type="Pfam" id="PF02826"/>
    </source>
</evidence>
<evidence type="ECO:0000256" key="1">
    <source>
        <dbReference type="ARBA" id="ARBA00005854"/>
    </source>
</evidence>
<dbReference type="InterPro" id="IPR036291">
    <property type="entry name" value="NAD(P)-bd_dom_sf"/>
</dbReference>
<gene>
    <name evidence="7" type="ORF">NMU03_04310</name>
</gene>
<dbReference type="Gene3D" id="3.40.50.720">
    <property type="entry name" value="NAD(P)-binding Rossmann-like Domain"/>
    <property type="match status" value="2"/>
</dbReference>
<accession>A0ABY5I6R1</accession>
<dbReference type="SUPFAM" id="SSF52283">
    <property type="entry name" value="Formate/glycerate dehydrogenase catalytic domain-like"/>
    <property type="match status" value="1"/>
</dbReference>